<dbReference type="GO" id="GO:0015629">
    <property type="term" value="C:actin cytoskeleton"/>
    <property type="evidence" value="ECO:0007669"/>
    <property type="project" value="TreeGrafter"/>
</dbReference>
<dbReference type="CDD" id="cd11293">
    <property type="entry name" value="gelsolin_S4_like"/>
    <property type="match status" value="1"/>
</dbReference>
<organism evidence="5 6">
    <name type="scientific">Owenia fusiformis</name>
    <name type="common">Polychaete worm</name>
    <dbReference type="NCBI Taxonomy" id="6347"/>
    <lineage>
        <taxon>Eukaryota</taxon>
        <taxon>Metazoa</taxon>
        <taxon>Spiralia</taxon>
        <taxon>Lophotrochozoa</taxon>
        <taxon>Annelida</taxon>
        <taxon>Polychaeta</taxon>
        <taxon>Sedentaria</taxon>
        <taxon>Canalipalpata</taxon>
        <taxon>Sabellida</taxon>
        <taxon>Oweniida</taxon>
        <taxon>Oweniidae</taxon>
        <taxon>Owenia</taxon>
    </lineage>
</organism>
<dbReference type="InterPro" id="IPR003128">
    <property type="entry name" value="Villin_headpiece"/>
</dbReference>
<dbReference type="GO" id="GO:0008154">
    <property type="term" value="P:actin polymerization or depolymerization"/>
    <property type="evidence" value="ECO:0007669"/>
    <property type="project" value="TreeGrafter"/>
</dbReference>
<comment type="similarity">
    <text evidence="1">Belongs to the villin/gelsolin family.</text>
</comment>
<evidence type="ECO:0000256" key="3">
    <source>
        <dbReference type="ARBA" id="ARBA00022737"/>
    </source>
</evidence>
<dbReference type="GO" id="GO:0005546">
    <property type="term" value="F:phosphatidylinositol-4,5-bisphosphate binding"/>
    <property type="evidence" value="ECO:0007669"/>
    <property type="project" value="TreeGrafter"/>
</dbReference>
<evidence type="ECO:0000256" key="2">
    <source>
        <dbReference type="ARBA" id="ARBA00022467"/>
    </source>
</evidence>
<evidence type="ECO:0000313" key="5">
    <source>
        <dbReference type="EMBL" id="CAH1789863.1"/>
    </source>
</evidence>
<sequence>MSNNNTTDPAFKVVPRRQACFLIWRIEKLKVVAVPKEKYGSFFKGDSYIILAVKEIKGRLDSHLHFWLGSDTSQDEAGVAAYKTVELDDYLGGTPVQHREVEEKESPIFMKYFQSKGGVTYLEGGVASGFNHVEHTFQERLLHVKGKKTPRVRQVPISWDSMNDGDAFILDLGAVLFCWLGKEVSTSEKLKCMAYARNLRDERGKGDVVTIESGEEKDMTEDELKLFEEKLPLGSRSVKSASEGGQDEAFERKAGAQLKLYLCSDDSGTLKVTEKKGGPLVKGDLDTNDSYIVDNGEAGVYAWIGRKATSDERKEAMRNAMGFIDKKGYSKNTPVTKVVEGGETTEFKAIFKSWPEPKPTGKAYNTSRIAKTIQTKFDAATLHENPSMAAETKMVDDGSGKIQIWRIKDFDMEPLDQKYFGQFYGGDCYIILYTYLVNGKENYIIYYWQGRKSSADEKGTSALKTVELDDSMGGAPVQIRVCQGKEPPHFMAMFNGKMIVFEGGHAGWGSEEEGPGDTYLMQVRGTSKLNTKAEQVDCRAASLNSNDVFVLFTKKDVYIWSGKGSTGDEREMAKHIATINPRSPSMQLEGQEKADFWAALGGKEEYASDKRLAEPETNHPARLFQCSNASGRFVVEEVPDFNQDDLCTDDVMLLDAFDTVFLWIGEGANKAEKKQAETSAIEYIATDPSGRDPDTPIVKVKQGFEPPTFTGFFGAWDNDLWSNNKTYAELKKELGEENVGVSVVKQAQQNGGGGFSDVKKYSYEDLIKQEDDGLPEGIDTGSKEIYLTEEEFQSVFKMSYTDFIAKPQWKQRELKKAVKLF</sequence>
<evidence type="ECO:0000256" key="4">
    <source>
        <dbReference type="ARBA" id="ARBA00023203"/>
    </source>
</evidence>
<dbReference type="SMART" id="SM00153">
    <property type="entry name" value="VHP"/>
    <property type="match status" value="1"/>
</dbReference>
<keyword evidence="6" id="KW-1185">Reference proteome</keyword>
<dbReference type="InterPro" id="IPR029006">
    <property type="entry name" value="ADF-H/Gelsolin-like_dom_sf"/>
</dbReference>
<accession>A0A8J1TSU5</accession>
<dbReference type="PROSITE" id="PS51089">
    <property type="entry name" value="HP"/>
    <property type="match status" value="1"/>
</dbReference>
<dbReference type="Proteomes" id="UP000749559">
    <property type="component" value="Unassembled WGS sequence"/>
</dbReference>
<dbReference type="Gene3D" id="1.10.950.10">
    <property type="entry name" value="Villin headpiece domain"/>
    <property type="match status" value="1"/>
</dbReference>
<keyword evidence="2" id="KW-0117">Actin capping</keyword>
<evidence type="ECO:0000313" key="6">
    <source>
        <dbReference type="Proteomes" id="UP000749559"/>
    </source>
</evidence>
<dbReference type="PANTHER" id="PTHR11977:SF123">
    <property type="entry name" value="GELSOLIN"/>
    <property type="match status" value="1"/>
</dbReference>
<keyword evidence="4" id="KW-0009">Actin-binding</keyword>
<dbReference type="CDD" id="cd11290">
    <property type="entry name" value="gelsolin_S1_like"/>
    <property type="match status" value="1"/>
</dbReference>
<dbReference type="CDD" id="cd11288">
    <property type="entry name" value="gelsolin_S5_like"/>
    <property type="match status" value="1"/>
</dbReference>
<gene>
    <name evidence="5" type="ORF">OFUS_LOCUS15150</name>
</gene>
<evidence type="ECO:0000256" key="1">
    <source>
        <dbReference type="ARBA" id="ARBA00008418"/>
    </source>
</evidence>
<dbReference type="GO" id="GO:0051014">
    <property type="term" value="P:actin filament severing"/>
    <property type="evidence" value="ECO:0007669"/>
    <property type="project" value="TreeGrafter"/>
</dbReference>
<proteinExistence type="inferred from homology"/>
<dbReference type="CDD" id="cd11292">
    <property type="entry name" value="gelsolin_S3_like"/>
    <property type="match status" value="1"/>
</dbReference>
<dbReference type="AlphaFoldDB" id="A0A8J1TSU5"/>
<dbReference type="SUPFAM" id="SSF55753">
    <property type="entry name" value="Actin depolymerizing proteins"/>
    <property type="match status" value="6"/>
</dbReference>
<reference evidence="5" key="1">
    <citation type="submission" date="2022-03" db="EMBL/GenBank/DDBJ databases">
        <authorList>
            <person name="Martin C."/>
        </authorList>
    </citation>
    <scope>NUCLEOTIDE SEQUENCE</scope>
</reference>
<comment type="caution">
    <text evidence="5">The sequence shown here is derived from an EMBL/GenBank/DDBJ whole genome shotgun (WGS) entry which is preliminary data.</text>
</comment>
<dbReference type="FunFam" id="3.40.20.10:FF:000005">
    <property type="entry name" value="Gelsolin"/>
    <property type="match status" value="1"/>
</dbReference>
<dbReference type="EMBL" id="CAIIXF020000007">
    <property type="protein sequence ID" value="CAH1789863.1"/>
    <property type="molecule type" value="Genomic_DNA"/>
</dbReference>
<dbReference type="CDD" id="cd11289">
    <property type="entry name" value="gelsolin_S2_like"/>
    <property type="match status" value="1"/>
</dbReference>
<dbReference type="InterPro" id="IPR036886">
    <property type="entry name" value="Villin_headpiece_dom_sf"/>
</dbReference>
<keyword evidence="3" id="KW-0677">Repeat</keyword>
<dbReference type="InterPro" id="IPR007123">
    <property type="entry name" value="Gelsolin-like_dom"/>
</dbReference>
<dbReference type="FunFam" id="3.40.20.10:FF:000001">
    <property type="entry name" value="Gelsolin"/>
    <property type="match status" value="1"/>
</dbReference>
<dbReference type="InterPro" id="IPR007122">
    <property type="entry name" value="Villin/Gelsolin"/>
</dbReference>
<dbReference type="CDD" id="cd11291">
    <property type="entry name" value="gelsolin_S6_like"/>
    <property type="match status" value="1"/>
</dbReference>
<dbReference type="Pfam" id="PF02209">
    <property type="entry name" value="VHP"/>
    <property type="match status" value="1"/>
</dbReference>
<dbReference type="PANTHER" id="PTHR11977">
    <property type="entry name" value="VILLIN"/>
    <property type="match status" value="1"/>
</dbReference>
<dbReference type="GO" id="GO:0005737">
    <property type="term" value="C:cytoplasm"/>
    <property type="evidence" value="ECO:0007669"/>
    <property type="project" value="TreeGrafter"/>
</dbReference>
<dbReference type="SUPFAM" id="SSF47050">
    <property type="entry name" value="VHP, Villin headpiece domain"/>
    <property type="match status" value="1"/>
</dbReference>
<dbReference type="PRINTS" id="PR00597">
    <property type="entry name" value="GELSOLIN"/>
</dbReference>
<dbReference type="OrthoDB" id="6375767at2759"/>
<dbReference type="Gene3D" id="3.40.20.10">
    <property type="entry name" value="Severin"/>
    <property type="match status" value="6"/>
</dbReference>
<dbReference type="GO" id="GO:0051015">
    <property type="term" value="F:actin filament binding"/>
    <property type="evidence" value="ECO:0007669"/>
    <property type="project" value="InterPro"/>
</dbReference>
<dbReference type="Pfam" id="PF00626">
    <property type="entry name" value="Gelsolin"/>
    <property type="match status" value="6"/>
</dbReference>
<protein>
    <submittedName>
        <fullName evidence="5">Uncharacterized protein</fullName>
    </submittedName>
</protein>
<name>A0A8J1TSU5_OWEFU</name>
<dbReference type="GO" id="GO:0051016">
    <property type="term" value="P:barbed-end actin filament capping"/>
    <property type="evidence" value="ECO:0007669"/>
    <property type="project" value="TreeGrafter"/>
</dbReference>
<dbReference type="SMART" id="SM00262">
    <property type="entry name" value="GEL"/>
    <property type="match status" value="6"/>
</dbReference>